<reference evidence="1" key="2">
    <citation type="journal article" date="2022" name="New Phytol.">
        <title>Evolutionary transition to the ectomycorrhizal habit in the genomes of a hyperdiverse lineage of mushroom-forming fungi.</title>
        <authorList>
            <person name="Looney B."/>
            <person name="Miyauchi S."/>
            <person name="Morin E."/>
            <person name="Drula E."/>
            <person name="Courty P.E."/>
            <person name="Kohler A."/>
            <person name="Kuo A."/>
            <person name="LaButti K."/>
            <person name="Pangilinan J."/>
            <person name="Lipzen A."/>
            <person name="Riley R."/>
            <person name="Andreopoulos W."/>
            <person name="He G."/>
            <person name="Johnson J."/>
            <person name="Nolan M."/>
            <person name="Tritt A."/>
            <person name="Barry K.W."/>
            <person name="Grigoriev I.V."/>
            <person name="Nagy L.G."/>
            <person name="Hibbett D."/>
            <person name="Henrissat B."/>
            <person name="Matheny P.B."/>
            <person name="Labbe J."/>
            <person name="Martin F.M."/>
        </authorList>
    </citation>
    <scope>NUCLEOTIDE SEQUENCE</scope>
    <source>
        <strain evidence="1">EC-137</strain>
    </source>
</reference>
<keyword evidence="2" id="KW-1185">Reference proteome</keyword>
<reference evidence="1" key="1">
    <citation type="submission" date="2021-02" db="EMBL/GenBank/DDBJ databases">
        <authorList>
            <consortium name="DOE Joint Genome Institute"/>
            <person name="Ahrendt S."/>
            <person name="Looney B.P."/>
            <person name="Miyauchi S."/>
            <person name="Morin E."/>
            <person name="Drula E."/>
            <person name="Courty P.E."/>
            <person name="Chicoki N."/>
            <person name="Fauchery L."/>
            <person name="Kohler A."/>
            <person name="Kuo A."/>
            <person name="Labutti K."/>
            <person name="Pangilinan J."/>
            <person name="Lipzen A."/>
            <person name="Riley R."/>
            <person name="Andreopoulos W."/>
            <person name="He G."/>
            <person name="Johnson J."/>
            <person name="Barry K.W."/>
            <person name="Grigoriev I.V."/>
            <person name="Nagy L."/>
            <person name="Hibbett D."/>
            <person name="Henrissat B."/>
            <person name="Matheny P.B."/>
            <person name="Labbe J."/>
            <person name="Martin F."/>
        </authorList>
    </citation>
    <scope>NUCLEOTIDE SEQUENCE</scope>
    <source>
        <strain evidence="1">EC-137</strain>
    </source>
</reference>
<proteinExistence type="predicted"/>
<name>A0ACB8QUC6_9AGAM</name>
<organism evidence="1 2">
    <name type="scientific">Vararia minispora EC-137</name>
    <dbReference type="NCBI Taxonomy" id="1314806"/>
    <lineage>
        <taxon>Eukaryota</taxon>
        <taxon>Fungi</taxon>
        <taxon>Dikarya</taxon>
        <taxon>Basidiomycota</taxon>
        <taxon>Agaricomycotina</taxon>
        <taxon>Agaricomycetes</taxon>
        <taxon>Russulales</taxon>
        <taxon>Lachnocladiaceae</taxon>
        <taxon>Vararia</taxon>
    </lineage>
</organism>
<protein>
    <submittedName>
        <fullName evidence="1">Uncharacterized protein</fullName>
    </submittedName>
</protein>
<comment type="caution">
    <text evidence="1">The sequence shown here is derived from an EMBL/GenBank/DDBJ whole genome shotgun (WGS) entry which is preliminary data.</text>
</comment>
<sequence>MSHHVPSPALPHRALSSAGSYRVPTSRRSPAQMPAPLSPYMPSPALLRSLRSYNFPPPSPAASGTFLPAAPSPSSPRSRRARSLAQKLQDLIPILEPEDAPRLPPQSMRALEQAVDRALNELGNRSATEADLEDVERAIDVVLNGAEVELARRASAGEKTVRFAEPAHVQAPVRRASIVPPSPKRKEGERWVVVEAPPTRLGVIEPRPARHISQGEPTGTRTRRASSASATYPYPVPTSPRIPLQDVQNNSVAPRDREKTPQREKRDESAARGRSASKHRRTKSEAVVPVQGPMIPFHPARKVSGQYHSARPAYEGLASFERFYLPFPAEPQTQH</sequence>
<gene>
    <name evidence="1" type="ORF">K488DRAFT_83215</name>
</gene>
<accession>A0ACB8QUC6</accession>
<dbReference type="Proteomes" id="UP000814128">
    <property type="component" value="Unassembled WGS sequence"/>
</dbReference>
<evidence type="ECO:0000313" key="2">
    <source>
        <dbReference type="Proteomes" id="UP000814128"/>
    </source>
</evidence>
<dbReference type="EMBL" id="MU273487">
    <property type="protein sequence ID" value="KAI0035252.1"/>
    <property type="molecule type" value="Genomic_DNA"/>
</dbReference>
<evidence type="ECO:0000313" key="1">
    <source>
        <dbReference type="EMBL" id="KAI0035252.1"/>
    </source>
</evidence>